<dbReference type="PANTHER" id="PTHR12526">
    <property type="entry name" value="GLYCOSYLTRANSFERASE"/>
    <property type="match status" value="1"/>
</dbReference>
<gene>
    <name evidence="5" type="ORF">F1649_05690</name>
</gene>
<evidence type="ECO:0000259" key="3">
    <source>
        <dbReference type="Pfam" id="PF00534"/>
    </source>
</evidence>
<dbReference type="CDD" id="cd03794">
    <property type="entry name" value="GT4_WbuB-like"/>
    <property type="match status" value="1"/>
</dbReference>
<keyword evidence="6" id="KW-1185">Reference proteome</keyword>
<evidence type="ECO:0000313" key="6">
    <source>
        <dbReference type="Proteomes" id="UP000322918"/>
    </source>
</evidence>
<dbReference type="GO" id="GO:0016757">
    <property type="term" value="F:glycosyltransferase activity"/>
    <property type="evidence" value="ECO:0007669"/>
    <property type="project" value="UniProtKB-KW"/>
</dbReference>
<feature type="domain" description="Glycosyltransferase subfamily 4-like N-terminal" evidence="4">
    <location>
        <begin position="25"/>
        <end position="210"/>
    </location>
</feature>
<dbReference type="SUPFAM" id="SSF53756">
    <property type="entry name" value="UDP-Glycosyltransferase/glycogen phosphorylase"/>
    <property type="match status" value="1"/>
</dbReference>
<dbReference type="Pfam" id="PF13439">
    <property type="entry name" value="Glyco_transf_4"/>
    <property type="match status" value="1"/>
</dbReference>
<dbReference type="AlphaFoldDB" id="A0A5M9HCI7"/>
<comment type="caution">
    <text evidence="5">The sequence shown here is derived from an EMBL/GenBank/DDBJ whole genome shotgun (WGS) entry which is preliminary data.</text>
</comment>
<accession>A0A5M9HCI7</accession>
<dbReference type="InterPro" id="IPR001296">
    <property type="entry name" value="Glyco_trans_1"/>
</dbReference>
<dbReference type="Pfam" id="PF00534">
    <property type="entry name" value="Glycos_transf_1"/>
    <property type="match status" value="1"/>
</dbReference>
<evidence type="ECO:0000313" key="5">
    <source>
        <dbReference type="EMBL" id="KAA8484666.1"/>
    </source>
</evidence>
<dbReference type="Proteomes" id="UP000322918">
    <property type="component" value="Unassembled WGS sequence"/>
</dbReference>
<evidence type="ECO:0000256" key="1">
    <source>
        <dbReference type="ARBA" id="ARBA00022676"/>
    </source>
</evidence>
<dbReference type="InterPro" id="IPR028098">
    <property type="entry name" value="Glyco_trans_4-like_N"/>
</dbReference>
<dbReference type="EMBL" id="VWNE01000007">
    <property type="protein sequence ID" value="KAA8484666.1"/>
    <property type="molecule type" value="Genomic_DNA"/>
</dbReference>
<evidence type="ECO:0000256" key="2">
    <source>
        <dbReference type="ARBA" id="ARBA00022679"/>
    </source>
</evidence>
<dbReference type="PANTHER" id="PTHR12526:SF629">
    <property type="entry name" value="TEICHURONIC ACID BIOSYNTHESIS GLYCOSYLTRANSFERASE TUAH-RELATED"/>
    <property type="match status" value="1"/>
</dbReference>
<dbReference type="Gene3D" id="3.40.50.2000">
    <property type="entry name" value="Glycogen Phosphorylase B"/>
    <property type="match status" value="2"/>
</dbReference>
<feature type="domain" description="Glycosyl transferase family 1" evidence="3">
    <location>
        <begin position="235"/>
        <end position="342"/>
    </location>
</feature>
<reference evidence="5 6" key="1">
    <citation type="submission" date="2019-09" db="EMBL/GenBank/DDBJ databases">
        <title>Pararcticibacter amylolyticus gen. nov., sp. nov., isolated from a rottenly hemp rope, and reclassification of Pedobacter tournemirensis as Pararcticibacter tournemirensis comb. nov.</title>
        <authorList>
            <person name="Cai Y."/>
        </authorList>
    </citation>
    <scope>NUCLEOTIDE SEQUENCE [LARGE SCALE GENOMIC DNA]</scope>
    <source>
        <strain evidence="5 6">TF5-37.2-LB10</strain>
    </source>
</reference>
<sequence>MRKKVLIHSLVFSPDGVSTAYLYNDIAERFAESGYEVVVLTTTPHYNLVKEELVKQPLIKKWFGLFYESDFKGIKVLHVPQRKFNNTLLRIIGFAYWHALSLLLGLLQSNISLIISPSPPLTLGAVNIIIGKIKGAKVIYNVQEIYPDLLINYSKLKLKPVITLLKKLERFVYNYSDAVTTIDKIFYNTLAPRFKEPSKLVIIPNFVDVDLYKPLPSSSLSLLNKNLFPQDERILKVMYAGNIGHAQDWKPLIEVAKLLIGDPIEFWIIGEGVMKNQLQSEILENKLLNIHLIPYQPREYMPALIAYADIHFIFMSPEMEGQGFPSKVYSIMACAKPLLIISGKDTPIFNFLNLVNCAFLVNEGSMEEKCSAIVYFLRSSYEDKSHLITLGANGFREIQGCYTKASVTKQYVDLSDKLLNI</sequence>
<evidence type="ECO:0000259" key="4">
    <source>
        <dbReference type="Pfam" id="PF13439"/>
    </source>
</evidence>
<dbReference type="OrthoDB" id="9811902at2"/>
<dbReference type="RefSeq" id="WP_141816887.1">
    <property type="nucleotide sequence ID" value="NZ_VFPL01000002.1"/>
</dbReference>
<organism evidence="5 6">
    <name type="scientific">Arcticibacter tournemirensis</name>
    <dbReference type="NCBI Taxonomy" id="699437"/>
    <lineage>
        <taxon>Bacteria</taxon>
        <taxon>Pseudomonadati</taxon>
        <taxon>Bacteroidota</taxon>
        <taxon>Sphingobacteriia</taxon>
        <taxon>Sphingobacteriales</taxon>
        <taxon>Sphingobacteriaceae</taxon>
        <taxon>Arcticibacter</taxon>
    </lineage>
</organism>
<proteinExistence type="predicted"/>
<protein>
    <submittedName>
        <fullName evidence="5">Glycosyltransferase family 4 protein</fullName>
    </submittedName>
</protein>
<keyword evidence="2 5" id="KW-0808">Transferase</keyword>
<name>A0A5M9HCI7_9SPHI</name>
<keyword evidence="1" id="KW-0328">Glycosyltransferase</keyword>